<feature type="compositionally biased region" description="Low complexity" evidence="1">
    <location>
        <begin position="50"/>
        <end position="60"/>
    </location>
</feature>
<protein>
    <submittedName>
        <fullName evidence="2">Uncharacterized protein</fullName>
    </submittedName>
</protein>
<dbReference type="Proteomes" id="UP000251960">
    <property type="component" value="Chromosome 6"/>
</dbReference>
<gene>
    <name evidence="2" type="ORF">Zm00014a_041749</name>
</gene>
<sequence length="75" mass="7517">MATPAAYGCCSRNGRGPAPAPPSLAARTGRRILRCQPSSPTTAGSPRTPYPSAGSPPAAATKEEARAEAPRSSPA</sequence>
<dbReference type="EMBL" id="NCVQ01000007">
    <property type="protein sequence ID" value="PWZ19282.1"/>
    <property type="molecule type" value="Genomic_DNA"/>
</dbReference>
<comment type="caution">
    <text evidence="2">The sequence shown here is derived from an EMBL/GenBank/DDBJ whole genome shotgun (WGS) entry which is preliminary data.</text>
</comment>
<evidence type="ECO:0000256" key="1">
    <source>
        <dbReference type="SAM" id="MobiDB-lite"/>
    </source>
</evidence>
<evidence type="ECO:0000313" key="2">
    <source>
        <dbReference type="EMBL" id="PWZ19282.1"/>
    </source>
</evidence>
<organism evidence="2">
    <name type="scientific">Zea mays</name>
    <name type="common">Maize</name>
    <dbReference type="NCBI Taxonomy" id="4577"/>
    <lineage>
        <taxon>Eukaryota</taxon>
        <taxon>Viridiplantae</taxon>
        <taxon>Streptophyta</taxon>
        <taxon>Embryophyta</taxon>
        <taxon>Tracheophyta</taxon>
        <taxon>Spermatophyta</taxon>
        <taxon>Magnoliopsida</taxon>
        <taxon>Liliopsida</taxon>
        <taxon>Poales</taxon>
        <taxon>Poaceae</taxon>
        <taxon>PACMAD clade</taxon>
        <taxon>Panicoideae</taxon>
        <taxon>Andropogonodae</taxon>
        <taxon>Andropogoneae</taxon>
        <taxon>Tripsacinae</taxon>
        <taxon>Zea</taxon>
    </lineage>
</organism>
<proteinExistence type="predicted"/>
<name>A0A3L6EE22_MAIZE</name>
<dbReference type="AlphaFoldDB" id="A0A3L6EE22"/>
<reference evidence="2" key="1">
    <citation type="journal article" date="2018" name="Nat. Genet.">
        <title>Extensive intraspecific gene order and gene structural variations between Mo17 and other maize genomes.</title>
        <authorList>
            <person name="Sun S."/>
            <person name="Zhou Y."/>
            <person name="Chen J."/>
            <person name="Shi J."/>
            <person name="Zhao H."/>
            <person name="Zhao H."/>
            <person name="Song W."/>
            <person name="Zhang M."/>
            <person name="Cui Y."/>
            <person name="Dong X."/>
            <person name="Liu H."/>
            <person name="Ma X."/>
            <person name="Jiao Y."/>
            <person name="Wang B."/>
            <person name="Wei X."/>
            <person name="Stein J.C."/>
            <person name="Glaubitz J.C."/>
            <person name="Lu F."/>
            <person name="Yu G."/>
            <person name="Liang C."/>
            <person name="Fengler K."/>
            <person name="Li B."/>
            <person name="Rafalski A."/>
            <person name="Schnable P.S."/>
            <person name="Ware D.H."/>
            <person name="Buckler E.S."/>
            <person name="Lai J."/>
        </authorList>
    </citation>
    <scope>NUCLEOTIDE SEQUENCE [LARGE SCALE GENOMIC DNA]</scope>
    <source>
        <tissue evidence="2">Seedling</tissue>
    </source>
</reference>
<feature type="region of interest" description="Disordered" evidence="1">
    <location>
        <begin position="1"/>
        <end position="75"/>
    </location>
</feature>
<feature type="compositionally biased region" description="Polar residues" evidence="1">
    <location>
        <begin position="36"/>
        <end position="45"/>
    </location>
</feature>
<accession>A0A3L6EE22</accession>